<name>A0A835VA69_VANPL</name>
<dbReference type="EMBL" id="JADCNM010000003">
    <property type="protein sequence ID" value="KAG0491197.1"/>
    <property type="molecule type" value="Genomic_DNA"/>
</dbReference>
<gene>
    <name evidence="1" type="ORF">HPP92_008060</name>
</gene>
<dbReference type="Proteomes" id="UP000639772">
    <property type="component" value="Chromosome 3"/>
</dbReference>
<protein>
    <submittedName>
        <fullName evidence="1">Uncharacterized protein</fullName>
    </submittedName>
</protein>
<sequence>MDPFHVKLKGFVVTHHCLTLNGGRRHFNARYGGPIKETAKVFNHVVEEDEEKSIYLTINSNEKGEGKLLRRRRTVTWKIKVDINKGQPFH</sequence>
<evidence type="ECO:0000313" key="1">
    <source>
        <dbReference type="EMBL" id="KAG0491197.1"/>
    </source>
</evidence>
<proteinExistence type="predicted"/>
<evidence type="ECO:0000313" key="2">
    <source>
        <dbReference type="Proteomes" id="UP000639772"/>
    </source>
</evidence>
<accession>A0A835VA69</accession>
<dbReference type="AlphaFoldDB" id="A0A835VA69"/>
<comment type="caution">
    <text evidence="1">The sequence shown here is derived from an EMBL/GenBank/DDBJ whole genome shotgun (WGS) entry which is preliminary data.</text>
</comment>
<organism evidence="1 2">
    <name type="scientific">Vanilla planifolia</name>
    <name type="common">Vanilla</name>
    <dbReference type="NCBI Taxonomy" id="51239"/>
    <lineage>
        <taxon>Eukaryota</taxon>
        <taxon>Viridiplantae</taxon>
        <taxon>Streptophyta</taxon>
        <taxon>Embryophyta</taxon>
        <taxon>Tracheophyta</taxon>
        <taxon>Spermatophyta</taxon>
        <taxon>Magnoliopsida</taxon>
        <taxon>Liliopsida</taxon>
        <taxon>Asparagales</taxon>
        <taxon>Orchidaceae</taxon>
        <taxon>Vanilloideae</taxon>
        <taxon>Vanilleae</taxon>
        <taxon>Vanilla</taxon>
    </lineage>
</organism>
<reference evidence="1 2" key="1">
    <citation type="journal article" date="2020" name="Nat. Food">
        <title>A phased Vanilla planifolia genome enables genetic improvement of flavour and production.</title>
        <authorList>
            <person name="Hasing T."/>
            <person name="Tang H."/>
            <person name="Brym M."/>
            <person name="Khazi F."/>
            <person name="Huang T."/>
            <person name="Chambers A.H."/>
        </authorList>
    </citation>
    <scope>NUCLEOTIDE SEQUENCE [LARGE SCALE GENOMIC DNA]</scope>
    <source>
        <tissue evidence="1">Leaf</tissue>
    </source>
</reference>